<feature type="repeat" description="ARM" evidence="1">
    <location>
        <begin position="349"/>
        <end position="392"/>
    </location>
</feature>
<dbReference type="PANTHER" id="PTHR46369:SF2">
    <property type="entry name" value="PROTEIN CELLULOSE SYNTHASE INTERACTIVE 1"/>
    <property type="match status" value="1"/>
</dbReference>
<dbReference type="GO" id="GO:0051211">
    <property type="term" value="P:anisotropic cell growth"/>
    <property type="evidence" value="ECO:0007669"/>
    <property type="project" value="InterPro"/>
</dbReference>
<evidence type="ECO:0000313" key="5">
    <source>
        <dbReference type="Proteomes" id="UP000886520"/>
    </source>
</evidence>
<evidence type="ECO:0000256" key="1">
    <source>
        <dbReference type="PROSITE-ProRule" id="PRU00259"/>
    </source>
</evidence>
<dbReference type="InterPro" id="IPR000008">
    <property type="entry name" value="C2_dom"/>
</dbReference>
<gene>
    <name evidence="4" type="ORF">GOP47_0014861</name>
</gene>
<feature type="repeat" description="ARM" evidence="1">
    <location>
        <begin position="1273"/>
        <end position="1317"/>
    </location>
</feature>
<dbReference type="PROSITE" id="PS50176">
    <property type="entry name" value="ARM_REPEAT"/>
    <property type="match status" value="4"/>
</dbReference>
<dbReference type="GO" id="GO:0010330">
    <property type="term" value="C:cellulose synthase complex"/>
    <property type="evidence" value="ECO:0007669"/>
    <property type="project" value="InterPro"/>
</dbReference>
<dbReference type="SMART" id="SM00185">
    <property type="entry name" value="ARM"/>
    <property type="match status" value="23"/>
</dbReference>
<name>A0A9D4UNI7_ADICA</name>
<evidence type="ECO:0000259" key="3">
    <source>
        <dbReference type="PROSITE" id="PS50004"/>
    </source>
</evidence>
<dbReference type="SUPFAM" id="SSF49562">
    <property type="entry name" value="C2 domain (Calcium/lipid-binding domain, CaLB)"/>
    <property type="match status" value="1"/>
</dbReference>
<accession>A0A9D4UNI7</accession>
<feature type="repeat" description="ARM" evidence="1">
    <location>
        <begin position="1486"/>
        <end position="1528"/>
    </location>
</feature>
<dbReference type="InterPro" id="IPR035892">
    <property type="entry name" value="C2_domain_sf"/>
</dbReference>
<dbReference type="SMART" id="SM00239">
    <property type="entry name" value="C2"/>
    <property type="match status" value="1"/>
</dbReference>
<dbReference type="PANTHER" id="PTHR46369">
    <property type="entry name" value="PROTEIN CELLULOSE SYNTHASE INTERACTIVE 1"/>
    <property type="match status" value="1"/>
</dbReference>
<dbReference type="Gene3D" id="1.25.10.10">
    <property type="entry name" value="Leucine-rich Repeat Variant"/>
    <property type="match status" value="10"/>
</dbReference>
<dbReference type="OrthoDB" id="7537227at2759"/>
<dbReference type="InterPro" id="IPR044297">
    <property type="entry name" value="CSI1/2/3"/>
</dbReference>
<dbReference type="CDD" id="cd00030">
    <property type="entry name" value="C2"/>
    <property type="match status" value="1"/>
</dbReference>
<evidence type="ECO:0000256" key="2">
    <source>
        <dbReference type="SAM" id="MobiDB-lite"/>
    </source>
</evidence>
<dbReference type="Proteomes" id="UP000886520">
    <property type="component" value="Chromosome 14"/>
</dbReference>
<organism evidence="4 5">
    <name type="scientific">Adiantum capillus-veneris</name>
    <name type="common">Maidenhair fern</name>
    <dbReference type="NCBI Taxonomy" id="13818"/>
    <lineage>
        <taxon>Eukaryota</taxon>
        <taxon>Viridiplantae</taxon>
        <taxon>Streptophyta</taxon>
        <taxon>Embryophyta</taxon>
        <taxon>Tracheophyta</taxon>
        <taxon>Polypodiopsida</taxon>
        <taxon>Polypodiidae</taxon>
        <taxon>Polypodiales</taxon>
        <taxon>Pteridineae</taxon>
        <taxon>Pteridaceae</taxon>
        <taxon>Vittarioideae</taxon>
        <taxon>Adiantum</taxon>
    </lineage>
</organism>
<dbReference type="InterPro" id="IPR016024">
    <property type="entry name" value="ARM-type_fold"/>
</dbReference>
<protein>
    <recommendedName>
        <fullName evidence="3">C2 domain-containing protein</fullName>
    </recommendedName>
</protein>
<feature type="region of interest" description="Disordered" evidence="2">
    <location>
        <begin position="93"/>
        <end position="125"/>
    </location>
</feature>
<dbReference type="SUPFAM" id="SSF48371">
    <property type="entry name" value="ARM repeat"/>
    <property type="match status" value="5"/>
</dbReference>
<reference evidence="4" key="1">
    <citation type="submission" date="2021-01" db="EMBL/GenBank/DDBJ databases">
        <title>Adiantum capillus-veneris genome.</title>
        <authorList>
            <person name="Fang Y."/>
            <person name="Liao Q."/>
        </authorList>
    </citation>
    <scope>NUCLEOTIDE SEQUENCE</scope>
    <source>
        <strain evidence="4">H3</strain>
        <tissue evidence="4">Leaf</tissue>
    </source>
</reference>
<dbReference type="Pfam" id="PF25598">
    <property type="entry name" value="ARM_PUB"/>
    <property type="match status" value="1"/>
</dbReference>
<dbReference type="Gene3D" id="2.60.40.150">
    <property type="entry name" value="C2 domain"/>
    <property type="match status" value="1"/>
</dbReference>
<dbReference type="GO" id="GO:2001006">
    <property type="term" value="P:regulation of cellulose biosynthetic process"/>
    <property type="evidence" value="ECO:0007669"/>
    <property type="project" value="InterPro"/>
</dbReference>
<keyword evidence="5" id="KW-1185">Reference proteome</keyword>
<dbReference type="InterPro" id="IPR011989">
    <property type="entry name" value="ARM-like"/>
</dbReference>
<dbReference type="GO" id="GO:0008017">
    <property type="term" value="F:microtubule binding"/>
    <property type="evidence" value="ECO:0007669"/>
    <property type="project" value="InterPro"/>
</dbReference>
<proteinExistence type="predicted"/>
<sequence length="2231" mass="238021">MQDRVRPGELYHSWKTDEQRVEKPNSEWLILPCKIIGPYMQFGSGLLTTFECSICPASLLWMCTKFALSWNPGSVSPDQFPVCHMGSAIEKQNMQASSLKSEPATPRSTAGARARERSGAPNMDDPDGIFANVAQSIEQLRTNASTPNQKESISRKLLELTETRKEARTAIGTHSQAIPLLVALVRTGTLAAKMNAAGILGVLCQEEELRVKVLLGGCIPPLLALLKVNSPDAQLAAAQTIYAVSQGGVTDQVGCKIFATEGVVPKLWEQLQPKQNLDWSVEGLITGALQNLCSNTEGFWPATLDAGGIEILIRLLCKGSSTAQANASSLLASLMMASQSSSKQVLSSGAVEPLLKLVGPGNDLSVRAEAAGALRALSLSSKEARHTLSEAGAISILIGAVVAPSKEFMQGKFAQALQENAMGALANVFNGMSSVILSIADNIKSSKADNHMADIIGALAYGLMVFDDSEKSTDSVDAGMIEQVLVRQLKPQVPELVQERSIEALASLYGNSALQKNLKHAEGKKMLVGLITMANVDVQEDLLKSLRNLCNGEMNLWQSLRGRDGIQLLISLLGLSSEQQQEYAVSLLSILTEEVDSSKWTITAAGGIPPLVQLLETGSVRAKEDAALILGNLCTYSEDIRACVETAEAVPALLWLLKIASLRGQEIAAKALTQLVRNSDAGTISQLAALLLGDHPQSKVHILNVLGCLLCVASQDEILREGAASNDALHVVLRLLSSANEETKEHAASVLAKVFDARKDLRESHLIVGGLSSLIRILNVEPEHIAMQAAKALAAIFLSIDKNQEIANLAKESTAPLITLAKSSNVAAAEMAATALANLLIDQNICKGFPAEEMIMPLTMVLREGTYQGKEHAACVLALLIGSHYIDDILFDSIQNCDTVVALVALLASTNVEECAKSEALEALAALVRARCAGTCSRPPWAVLADAPYSFGPLVTCVAVGRPSMQEKAIEVLSKLCRDQPIVLGDLIAGTPKCIAALVEHVINSPRSEVKVGGTALLICAFKEHRQEAMEGLNNSGFFSALLQSLVDMLAVKGLENSVDKSFSEAQEGSYFRSVEKSTDGQVNDFKIPLDQDPAAMLGGTAALWLLSLIASQDDKSKLAIMEAGAVELLADKLANMVSNLSQVELEDNGSIWVSMLLLAILFQDRDVSLSPGTMRAVSSLAFFLRSEEAIDRYFAAQALASLVCNGSRGTILAVAKSGVPGGLVPLLGSLESEIANFVALSEEFSLVPNPDQVALERLFRVDDIRVGPIARKVIPSLVDLLKPIPDRPTAPALALGLLTQIAKGSNTNKLAMAEAGALDALTRYLSLGPQDAIEEATADLLRILFSSNELRQHDSALGAVNQLVAVLRLGTRGSRYSAARALHGLFTADNIRTGEVGKQAITPLIEMVNSGSEKEQRAAIGALISLSAGNPPKAIAIADAGSNAVDGLCRLLTTDCSVELKEDVAELCRVLFGNARVRTMPGASNCIRPLVALLSAESSGLQQGSASALDNLLDNEQQAELVAAEGAVLPLVSLVVGDNYSLHEAAVSALTKLGKDRPLCKLDMVKAGIIDSVIEIILVVPDNLCALMAELLRILTNNSSIAKGAASANVVEPFFTILSRPGLSAAGQHSAIQVLVNILEKPQCLEMQNLTPSQGIEPLVPLLDSSSQTVQQLAAELLSHLLVQEQFQRDTITQQAIVPLVRIVGLGVQSLQQKSVKALERASKSWPNAVADADGIIELSKVIMQANPQPPHALWESAAYVISNILRFSSQYYLHVPLAVLVRLLKSTSEATVVVSLNALLVLERDDASSAEEMAQAGAVEALLELLRCHQCEEAAARLIEALFNNVKVRDTKGAKLAISPLSQYLLDPQTRPQPARILAALALGDLFQNDSLSRTTDAVSACRALVSQLEDQPSEEMKMIAVCALQNLVMHSRSNKRAVAEAGGVQVLQELLNSSNSETAGQAAALIKLLFSNNTVQEYATSEIIRALTASLEREFWATGTVNEDMLKAIEILFYNFPRLRGTETATLCIPQLVGALKAGTELAQEAALDALLLLRQGWPSGGNANEIGKTQAMAMVEAIPVLQLLMRSGPEPFQEKAEGLLQCLPGNLVVTIKRGVNLKQSMGSTNAFCKLTLGNGAPRQTKVVSSSSSPEWNQSFAWAFDAPPKGQKLRISCKSKNTFGKGSLGKVTIQIDRVVLLGKVSGQYTLAPDTNRDGTARTIEIEFQWSNC</sequence>
<dbReference type="InterPro" id="IPR058678">
    <property type="entry name" value="ARM_PUB"/>
</dbReference>
<feature type="repeat" description="ARM" evidence="1">
    <location>
        <begin position="606"/>
        <end position="633"/>
    </location>
</feature>
<comment type="caution">
    <text evidence="4">The sequence shown here is derived from an EMBL/GenBank/DDBJ whole genome shotgun (WGS) entry which is preliminary data.</text>
</comment>
<dbReference type="EMBL" id="JABFUD020000014">
    <property type="protein sequence ID" value="KAI5070518.1"/>
    <property type="molecule type" value="Genomic_DNA"/>
</dbReference>
<evidence type="ECO:0000313" key="4">
    <source>
        <dbReference type="EMBL" id="KAI5070518.1"/>
    </source>
</evidence>
<dbReference type="PROSITE" id="PS50004">
    <property type="entry name" value="C2"/>
    <property type="match status" value="1"/>
</dbReference>
<feature type="domain" description="C2" evidence="3">
    <location>
        <begin position="2090"/>
        <end position="2207"/>
    </location>
</feature>
<dbReference type="Pfam" id="PF00514">
    <property type="entry name" value="Arm"/>
    <property type="match status" value="1"/>
</dbReference>
<dbReference type="InterPro" id="IPR000225">
    <property type="entry name" value="Armadillo"/>
</dbReference>
<dbReference type="Pfam" id="PF00168">
    <property type="entry name" value="C2"/>
    <property type="match status" value="1"/>
</dbReference>